<comment type="caution">
    <text evidence="8">The sequence shown here is derived from an EMBL/GenBank/DDBJ whole genome shotgun (WGS) entry which is preliminary data.</text>
</comment>
<proteinExistence type="predicted"/>
<keyword evidence="4 6" id="KW-1133">Transmembrane helix</keyword>
<evidence type="ECO:0000259" key="7">
    <source>
        <dbReference type="Pfam" id="PF01292"/>
    </source>
</evidence>
<accession>A0A1R1I0J9</accession>
<feature type="transmembrane region" description="Helical" evidence="6">
    <location>
        <begin position="94"/>
        <end position="116"/>
    </location>
</feature>
<dbReference type="GO" id="GO:0009055">
    <property type="term" value="F:electron transfer activity"/>
    <property type="evidence" value="ECO:0007669"/>
    <property type="project" value="InterPro"/>
</dbReference>
<dbReference type="GO" id="GO:0022904">
    <property type="term" value="P:respiratory electron transport chain"/>
    <property type="evidence" value="ECO:0007669"/>
    <property type="project" value="InterPro"/>
</dbReference>
<evidence type="ECO:0000256" key="2">
    <source>
        <dbReference type="ARBA" id="ARBA00022475"/>
    </source>
</evidence>
<comment type="subcellular location">
    <subcellularLocation>
        <location evidence="1">Cell membrane</location>
        <topology evidence="1">Multi-pass membrane protein</topology>
    </subcellularLocation>
</comment>
<dbReference type="EMBL" id="MTHD01000006">
    <property type="protein sequence ID" value="OMG52120.1"/>
    <property type="molecule type" value="Genomic_DNA"/>
</dbReference>
<evidence type="ECO:0000313" key="9">
    <source>
        <dbReference type="Proteomes" id="UP000187526"/>
    </source>
</evidence>
<dbReference type="Pfam" id="PF01292">
    <property type="entry name" value="Ni_hydr_CYTB"/>
    <property type="match status" value="1"/>
</dbReference>
<gene>
    <name evidence="8" type="ORF">BJN45_15830</name>
</gene>
<keyword evidence="5 6" id="KW-0472">Membrane</keyword>
<evidence type="ECO:0000256" key="4">
    <source>
        <dbReference type="ARBA" id="ARBA00022989"/>
    </source>
</evidence>
<feature type="transmembrane region" description="Helical" evidence="6">
    <location>
        <begin position="40"/>
        <end position="61"/>
    </location>
</feature>
<evidence type="ECO:0000256" key="6">
    <source>
        <dbReference type="SAM" id="Phobius"/>
    </source>
</evidence>
<dbReference type="InterPro" id="IPR016174">
    <property type="entry name" value="Di-haem_cyt_TM"/>
</dbReference>
<dbReference type="OrthoDB" id="196472at2"/>
<keyword evidence="3 6" id="KW-0812">Transmembrane</keyword>
<organism evidence="8 9">
    <name type="scientific">Azonexus hydrophilus</name>
    <dbReference type="NCBI Taxonomy" id="418702"/>
    <lineage>
        <taxon>Bacteria</taxon>
        <taxon>Pseudomonadati</taxon>
        <taxon>Pseudomonadota</taxon>
        <taxon>Betaproteobacteria</taxon>
        <taxon>Rhodocyclales</taxon>
        <taxon>Azonexaceae</taxon>
        <taxon>Azonexus</taxon>
    </lineage>
</organism>
<evidence type="ECO:0000256" key="3">
    <source>
        <dbReference type="ARBA" id="ARBA00022692"/>
    </source>
</evidence>
<dbReference type="Gene3D" id="1.20.950.20">
    <property type="entry name" value="Transmembrane di-heme cytochromes, Chain C"/>
    <property type="match status" value="1"/>
</dbReference>
<dbReference type="InterPro" id="IPR051542">
    <property type="entry name" value="Hydrogenase_cytochrome"/>
</dbReference>
<evidence type="ECO:0000256" key="5">
    <source>
        <dbReference type="ARBA" id="ARBA00023136"/>
    </source>
</evidence>
<feature type="domain" description="Cytochrome b561 bacterial/Ni-hydrogenase" evidence="7">
    <location>
        <begin position="8"/>
        <end position="178"/>
    </location>
</feature>
<reference evidence="8 9" key="1">
    <citation type="submission" date="2016-10" db="EMBL/GenBank/DDBJ databases">
        <title>Alkaliphiles isolated from bioreactors.</title>
        <authorList>
            <person name="Salah Z."/>
            <person name="Rout S.P."/>
            <person name="Humphreys P.N."/>
        </authorList>
    </citation>
    <scope>NUCLEOTIDE SEQUENCE [LARGE SCALE GENOMIC DNA]</scope>
    <source>
        <strain evidence="8 9">ZS02</strain>
    </source>
</reference>
<evidence type="ECO:0000313" key="8">
    <source>
        <dbReference type="EMBL" id="OMG52120.1"/>
    </source>
</evidence>
<keyword evidence="9" id="KW-1185">Reference proteome</keyword>
<dbReference type="InterPro" id="IPR011577">
    <property type="entry name" value="Cyt_b561_bac/Ni-Hgenase"/>
</dbReference>
<feature type="transmembrane region" description="Helical" evidence="6">
    <location>
        <begin position="195"/>
        <end position="215"/>
    </location>
</feature>
<feature type="transmembrane region" description="Helical" evidence="6">
    <location>
        <begin position="144"/>
        <end position="166"/>
    </location>
</feature>
<dbReference type="Proteomes" id="UP000187526">
    <property type="component" value="Unassembled WGS sequence"/>
</dbReference>
<sequence>MNSKKIRVWDLPTRLFHWLLALAVIGLVATGKIGGNLIDWHGRIGLLVVGLVVFRLVWGLVGSTYARFATFFPTPGRIVSYLRGEWRGIGHNPLGALSVFALLGVLTVQLLTGLIANDDIAFVGPLYDLVGRDLSNLATGWHKLSVNVLIALVVLHLAAIMFYAHVKKDNLVKPMVRGWKDVPAGEPARGGGLPAVIFALLIALAAVFLASGAWLPEPPPPPAAVETPSW</sequence>
<dbReference type="RefSeq" id="WP_076097008.1">
    <property type="nucleotide sequence ID" value="NZ_MTHD01000006.1"/>
</dbReference>
<dbReference type="PANTHER" id="PTHR30485:SF2">
    <property type="entry name" value="BLL0597 PROTEIN"/>
    <property type="match status" value="1"/>
</dbReference>
<dbReference type="STRING" id="418702.BJN45_15830"/>
<dbReference type="GO" id="GO:0005886">
    <property type="term" value="C:plasma membrane"/>
    <property type="evidence" value="ECO:0007669"/>
    <property type="project" value="UniProtKB-SubCell"/>
</dbReference>
<evidence type="ECO:0000256" key="1">
    <source>
        <dbReference type="ARBA" id="ARBA00004651"/>
    </source>
</evidence>
<keyword evidence="2" id="KW-1003">Cell membrane</keyword>
<dbReference type="AlphaFoldDB" id="A0A1R1I0J9"/>
<dbReference type="GO" id="GO:0020037">
    <property type="term" value="F:heme binding"/>
    <property type="evidence" value="ECO:0007669"/>
    <property type="project" value="TreeGrafter"/>
</dbReference>
<name>A0A1R1I0J9_9RHOO</name>
<dbReference type="PANTHER" id="PTHR30485">
    <property type="entry name" value="NI/FE-HYDROGENASE 1 B-TYPE CYTOCHROME SUBUNIT"/>
    <property type="match status" value="1"/>
</dbReference>
<dbReference type="SUPFAM" id="SSF81342">
    <property type="entry name" value="Transmembrane di-heme cytochromes"/>
    <property type="match status" value="1"/>
</dbReference>
<protein>
    <submittedName>
        <fullName evidence="8">Cytochrome B</fullName>
    </submittedName>
</protein>